<evidence type="ECO:0000313" key="3">
    <source>
        <dbReference type="Proteomes" id="UP000198850"/>
    </source>
</evidence>
<dbReference type="Proteomes" id="UP000198850">
    <property type="component" value="Unassembled WGS sequence"/>
</dbReference>
<evidence type="ECO:0000256" key="1">
    <source>
        <dbReference type="SAM" id="MobiDB-lite"/>
    </source>
</evidence>
<feature type="region of interest" description="Disordered" evidence="1">
    <location>
        <begin position="1"/>
        <end position="27"/>
    </location>
</feature>
<keyword evidence="3" id="KW-1185">Reference proteome</keyword>
<name>A0A1H3W5M1_9SPHI</name>
<dbReference type="EMBL" id="FNRA01000001">
    <property type="protein sequence ID" value="SDZ81642.1"/>
    <property type="molecule type" value="Genomic_DNA"/>
</dbReference>
<dbReference type="AlphaFoldDB" id="A0A1H3W5M1"/>
<evidence type="ECO:0000313" key="2">
    <source>
        <dbReference type="EMBL" id="SDZ81642.1"/>
    </source>
</evidence>
<proteinExistence type="predicted"/>
<gene>
    <name evidence="2" type="ORF">SAMN05443550_10182</name>
</gene>
<reference evidence="2 3" key="1">
    <citation type="submission" date="2016-10" db="EMBL/GenBank/DDBJ databases">
        <authorList>
            <person name="de Groot N.N."/>
        </authorList>
    </citation>
    <scope>NUCLEOTIDE SEQUENCE [LARGE SCALE GENOMIC DNA]</scope>
    <source>
        <strain evidence="2 3">DSM 19033</strain>
    </source>
</reference>
<accession>A0A1H3W5M1</accession>
<organism evidence="2 3">
    <name type="scientific">Pedobacter hartonius</name>
    <dbReference type="NCBI Taxonomy" id="425514"/>
    <lineage>
        <taxon>Bacteria</taxon>
        <taxon>Pseudomonadati</taxon>
        <taxon>Bacteroidota</taxon>
        <taxon>Sphingobacteriia</taxon>
        <taxon>Sphingobacteriales</taxon>
        <taxon>Sphingobacteriaceae</taxon>
        <taxon>Pedobacter</taxon>
    </lineage>
</organism>
<protein>
    <submittedName>
        <fullName evidence="2">Uncharacterized protein</fullName>
    </submittedName>
</protein>
<sequence length="61" mass="6912">MSKVYSKPIMKKSLIPADGQTTSSQNEKDHISFIRYNNDVGSMNARIELHGITPKQYQLSN</sequence>